<dbReference type="Pfam" id="PF13191">
    <property type="entry name" value="AAA_16"/>
    <property type="match status" value="1"/>
</dbReference>
<dbReference type="eggNOG" id="COG3899">
    <property type="taxonomic scope" value="Bacteria"/>
</dbReference>
<dbReference type="GO" id="GO:0005737">
    <property type="term" value="C:cytoplasm"/>
    <property type="evidence" value="ECO:0007669"/>
    <property type="project" value="TreeGrafter"/>
</dbReference>
<dbReference type="Pfam" id="PF03704">
    <property type="entry name" value="BTAD"/>
    <property type="match status" value="1"/>
</dbReference>
<evidence type="ECO:0000256" key="1">
    <source>
        <dbReference type="ARBA" id="ARBA00022741"/>
    </source>
</evidence>
<sequence length="988" mass="116387">MVRVKLFGSPLVTFNDKTITFPFKKAEALFYYMLLRRDATREELISLFWADQDEETGRKNLRNAIYSVKKAFNIEVFISHGKSNLTLNPELEINCDVVKFLNSGSIEEYKGDFLEGFCIKDCEPFEGFVMQKREELKEIYKKRLYDKINLFIKEHKINEAKDYAKKILLVDEFDERAIRILMQVYAKNGEINKAVELYKNFQEKLSRELGINPEAKTKNLYEKIILERKDEKKKFFYGRDLEYSKILQNFSSFTDGSNFKNILILGEAGIGKTRLVEEFVDSFKGCKIIKVNCYAAEESYILKPWGDILNSLGEELKMEDIPRSWKIALSSFFPSLEKVFKIDEAINYDTNKYKLIEEIVMSIILNLSNKHKLLFIFEDLHWMDNISLSILKKLLAIERKNLSFILTARYDKKINNFYSEIVKYDRIEKIELLRFNKEDTKNFVLKALSKEVPDEILQNIYIETEGNTFFIVEYVNLLKNGKKLESFNVKLKEILNTRFLGISKGAQRVLDIISMFYDKAPYEYIKLLSNMEDDELLDILDELIYKFILTETKKEDIFYKFTHQKLRDFVYENLSEAKKRILHLKIANLIEAKLKGDKKDAYYYEGLIYHFEGAGERLKAVKYKLKNLCEYLNYTNELFPEGSDIKSFDKESQKTMFKKLDEIEEDLEKIKSSDEEYPRILLLFCYLKGRYFIWEGEYTKGTSFIQRAIEISRHLKDDEMLLKSLRQMINYAIQVHDVEGMGEYIDESFKIATKHKNKKEIAVLLRLKGLNYIMHEKFERAEDSLKHSLMILEGLNNDGSQVLNIAAALNYLGNIKRLNVDFKGALVYYKQAIEMCLNSKIMTGITVFLTNAGHASYEMGDYLKARDYLARAVDIYEKIDAYWLRSVAEGYLTLTLIKQGKYQSAMEHLKRADTFVQKLKSPYENGILLRIKAEIKNNMEYNERVRKEFEDYLKDDLEFYCKEGIKLLEKVKENYQVDILKTFLKSRD</sequence>
<dbReference type="InterPro" id="IPR041664">
    <property type="entry name" value="AAA_16"/>
</dbReference>
<protein>
    <submittedName>
        <fullName evidence="4">Serine/threonine kinase, putative regulatory protein</fullName>
    </submittedName>
</protein>
<reference evidence="4 5" key="1">
    <citation type="journal article" date="2011" name="J. Bacteriol.">
        <title>Draft genome sequence of Caloramator australicus strain RC3T, a thermoanaerobe from the Great Artesian Basin of Australia.</title>
        <authorList>
            <person name="Ogg C.D."/>
            <person name="Patel B.K.C."/>
        </authorList>
    </citation>
    <scope>NUCLEOTIDE SEQUENCE [LARGE SCALE GENOMIC DNA]</scope>
    <source>
        <strain evidence="4 5">RC3</strain>
    </source>
</reference>
<keyword evidence="2" id="KW-0067">ATP-binding</keyword>
<dbReference type="InterPro" id="IPR019734">
    <property type="entry name" value="TPR_rpt"/>
</dbReference>
<accession>I7LJN5</accession>
<dbReference type="EMBL" id="CAKP01000096">
    <property type="protein sequence ID" value="CCJ33838.1"/>
    <property type="molecule type" value="Genomic_DNA"/>
</dbReference>
<dbReference type="STRING" id="857293.CAAU_1754"/>
<keyword evidence="5" id="KW-1185">Reference proteome</keyword>
<dbReference type="PANTHER" id="PTHR16305:SF28">
    <property type="entry name" value="GUANYLATE CYCLASE DOMAIN-CONTAINING PROTEIN"/>
    <property type="match status" value="1"/>
</dbReference>
<evidence type="ECO:0000313" key="5">
    <source>
        <dbReference type="Proteomes" id="UP000007652"/>
    </source>
</evidence>
<dbReference type="SUPFAM" id="SSF48452">
    <property type="entry name" value="TPR-like"/>
    <property type="match status" value="2"/>
</dbReference>
<dbReference type="SMART" id="SM00028">
    <property type="entry name" value="TPR"/>
    <property type="match status" value="6"/>
</dbReference>
<dbReference type="SUPFAM" id="SSF52540">
    <property type="entry name" value="P-loop containing nucleoside triphosphate hydrolases"/>
    <property type="match status" value="1"/>
</dbReference>
<organism evidence="4 5">
    <name type="scientific">Caloramator australicus RC3</name>
    <dbReference type="NCBI Taxonomy" id="857293"/>
    <lineage>
        <taxon>Bacteria</taxon>
        <taxon>Bacillati</taxon>
        <taxon>Bacillota</taxon>
        <taxon>Clostridia</taxon>
        <taxon>Eubacteriales</taxon>
        <taxon>Clostridiaceae</taxon>
        <taxon>Caloramator</taxon>
    </lineage>
</organism>
<dbReference type="InterPro" id="IPR027417">
    <property type="entry name" value="P-loop_NTPase"/>
</dbReference>
<dbReference type="InterPro" id="IPR036388">
    <property type="entry name" value="WH-like_DNA-bd_sf"/>
</dbReference>
<dbReference type="Gene3D" id="3.40.50.300">
    <property type="entry name" value="P-loop containing nucleotide triphosphate hydrolases"/>
    <property type="match status" value="1"/>
</dbReference>
<dbReference type="InterPro" id="IPR011990">
    <property type="entry name" value="TPR-like_helical_dom_sf"/>
</dbReference>
<dbReference type="Gene3D" id="1.25.40.10">
    <property type="entry name" value="Tetratricopeptide repeat domain"/>
    <property type="match status" value="2"/>
</dbReference>
<comment type="caution">
    <text evidence="4">The sequence shown here is derived from an EMBL/GenBank/DDBJ whole genome shotgun (WGS) entry which is preliminary data.</text>
</comment>
<evidence type="ECO:0000313" key="4">
    <source>
        <dbReference type="EMBL" id="CCJ33838.1"/>
    </source>
</evidence>
<dbReference type="Gene3D" id="1.10.10.10">
    <property type="entry name" value="Winged helix-like DNA-binding domain superfamily/Winged helix DNA-binding domain"/>
    <property type="match status" value="1"/>
</dbReference>
<dbReference type="RefSeq" id="WP_008909096.1">
    <property type="nucleotide sequence ID" value="NZ_CAKP01000096.1"/>
</dbReference>
<gene>
    <name evidence="4" type="ORF">CAAU_1754</name>
</gene>
<dbReference type="GO" id="GO:0004016">
    <property type="term" value="F:adenylate cyclase activity"/>
    <property type="evidence" value="ECO:0007669"/>
    <property type="project" value="TreeGrafter"/>
</dbReference>
<dbReference type="eggNOG" id="COG3629">
    <property type="taxonomic scope" value="Bacteria"/>
</dbReference>
<dbReference type="InterPro" id="IPR005158">
    <property type="entry name" value="BTAD"/>
</dbReference>
<dbReference type="GO" id="GO:0016301">
    <property type="term" value="F:kinase activity"/>
    <property type="evidence" value="ECO:0007669"/>
    <property type="project" value="UniProtKB-KW"/>
</dbReference>
<keyword evidence="4" id="KW-0808">Transferase</keyword>
<evidence type="ECO:0000256" key="2">
    <source>
        <dbReference type="ARBA" id="ARBA00022840"/>
    </source>
</evidence>
<keyword evidence="4" id="KW-0418">Kinase</keyword>
<dbReference type="PANTHER" id="PTHR16305">
    <property type="entry name" value="TESTICULAR SOLUBLE ADENYLYL CYCLASE"/>
    <property type="match status" value="1"/>
</dbReference>
<feature type="domain" description="Bacterial transcriptional activator" evidence="3">
    <location>
        <begin position="95"/>
        <end position="225"/>
    </location>
</feature>
<dbReference type="Proteomes" id="UP000007652">
    <property type="component" value="Unassembled WGS sequence"/>
</dbReference>
<keyword evidence="1" id="KW-0547">Nucleotide-binding</keyword>
<dbReference type="AlphaFoldDB" id="I7LJN5"/>
<proteinExistence type="predicted"/>
<evidence type="ECO:0000259" key="3">
    <source>
        <dbReference type="SMART" id="SM01043"/>
    </source>
</evidence>
<dbReference type="SMART" id="SM01043">
    <property type="entry name" value="BTAD"/>
    <property type="match status" value="1"/>
</dbReference>
<dbReference type="GO" id="GO:0005524">
    <property type="term" value="F:ATP binding"/>
    <property type="evidence" value="ECO:0007669"/>
    <property type="project" value="UniProtKB-KW"/>
</dbReference>
<name>I7LJN5_9CLOT</name>